<keyword evidence="3" id="KW-1185">Reference proteome</keyword>
<evidence type="ECO:0000313" key="2">
    <source>
        <dbReference type="EMBL" id="VFT89539.1"/>
    </source>
</evidence>
<organism evidence="2 3">
    <name type="scientific">Aphanomyces stellatus</name>
    <dbReference type="NCBI Taxonomy" id="120398"/>
    <lineage>
        <taxon>Eukaryota</taxon>
        <taxon>Sar</taxon>
        <taxon>Stramenopiles</taxon>
        <taxon>Oomycota</taxon>
        <taxon>Saprolegniomycetes</taxon>
        <taxon>Saprolegniales</taxon>
        <taxon>Verrucalvaceae</taxon>
        <taxon>Aphanomyces</taxon>
    </lineage>
</organism>
<dbReference type="Proteomes" id="UP000332933">
    <property type="component" value="Unassembled WGS sequence"/>
</dbReference>
<dbReference type="InterPro" id="IPR007577">
    <property type="entry name" value="GlycoTrfase_DXD_sugar-bd_CS"/>
</dbReference>
<proteinExistence type="predicted"/>
<dbReference type="InterPro" id="IPR039367">
    <property type="entry name" value="Och1-like"/>
</dbReference>
<dbReference type="Gene3D" id="3.90.550.20">
    <property type="match status" value="1"/>
</dbReference>
<reference evidence="1" key="2">
    <citation type="submission" date="2019-06" db="EMBL/GenBank/DDBJ databases">
        <title>Genomics analysis of Aphanomyces spp. identifies a new class of oomycete effector associated with host adaptation.</title>
        <authorList>
            <person name="Gaulin E."/>
        </authorList>
    </citation>
    <scope>NUCLEOTIDE SEQUENCE</scope>
    <source>
        <strain evidence="1">CBS 578.67</strain>
    </source>
</reference>
<dbReference type="EMBL" id="CAADRA010005407">
    <property type="protein sequence ID" value="VFT89539.1"/>
    <property type="molecule type" value="Genomic_DNA"/>
</dbReference>
<dbReference type="GO" id="GO:0000009">
    <property type="term" value="F:alpha-1,6-mannosyltransferase activity"/>
    <property type="evidence" value="ECO:0007669"/>
    <property type="project" value="InterPro"/>
</dbReference>
<sequence length="346" mass="38460">MLFSPPGRAIALICGALLITVVCYDIVLTNILLQRTTHCSEHDTNLGHAAAVRSRPTDLDTDEQEATPTCRVQFVFAGTKSNYKHFSSLRAWLRLTNPTCPIEFIRPGHPFLVQVSAAERATMDDMAYLPILQADFMKLLVLYYFGGLVTDLDTEPLKRFPDDWTGAGTKLATCDVVLGVEADCFDDKCVATMVRKGQIQNWSMWARTRHSPFVRQLVDAVVTKYATFVVRHDPNVAVQEVAGSGTITDFVKLYGGFRQPHYRESTGPMGATLECDWSSVLRIRKAGEEVCVVGPAWTGTRCSGATVCLLRHKYEGSWRVNPANADDPPDEASIRQPILDFLRSLN</sequence>
<protein>
    <submittedName>
        <fullName evidence="2">Aste57867_12689 protein</fullName>
    </submittedName>
</protein>
<dbReference type="Pfam" id="PF04488">
    <property type="entry name" value="Gly_transf_sug"/>
    <property type="match status" value="1"/>
</dbReference>
<evidence type="ECO:0000313" key="1">
    <source>
        <dbReference type="EMBL" id="KAF0696567.1"/>
    </source>
</evidence>
<dbReference type="GO" id="GO:0006487">
    <property type="term" value="P:protein N-linked glycosylation"/>
    <property type="evidence" value="ECO:0007669"/>
    <property type="project" value="TreeGrafter"/>
</dbReference>
<evidence type="ECO:0000313" key="3">
    <source>
        <dbReference type="Proteomes" id="UP000332933"/>
    </source>
</evidence>
<dbReference type="PANTHER" id="PTHR31834">
    <property type="entry name" value="INITIATION-SPECIFIC ALPHA-1,6-MANNOSYLTRANSFERASE"/>
    <property type="match status" value="1"/>
</dbReference>
<dbReference type="OrthoDB" id="74400at2759"/>
<accession>A0A485KW85</accession>
<dbReference type="AlphaFoldDB" id="A0A485KW85"/>
<gene>
    <name evidence="2" type="primary">Aste57867_12689</name>
    <name evidence="1" type="ORF">As57867_012642</name>
    <name evidence="2" type="ORF">ASTE57867_12689</name>
</gene>
<name>A0A485KW85_9STRA</name>
<dbReference type="GO" id="GO:0000136">
    <property type="term" value="C:mannan polymerase complex"/>
    <property type="evidence" value="ECO:0007669"/>
    <property type="project" value="TreeGrafter"/>
</dbReference>
<dbReference type="EMBL" id="VJMH01005386">
    <property type="protein sequence ID" value="KAF0696567.1"/>
    <property type="molecule type" value="Genomic_DNA"/>
</dbReference>
<dbReference type="PANTHER" id="PTHR31834:SF1">
    <property type="entry name" value="INITIATION-SPECIFIC ALPHA-1,6-MANNOSYLTRANSFERASE"/>
    <property type="match status" value="1"/>
</dbReference>
<reference evidence="2 3" key="1">
    <citation type="submission" date="2019-03" db="EMBL/GenBank/DDBJ databases">
        <authorList>
            <person name="Gaulin E."/>
            <person name="Dumas B."/>
        </authorList>
    </citation>
    <scope>NUCLEOTIDE SEQUENCE [LARGE SCALE GENOMIC DNA]</scope>
    <source>
        <strain evidence="2">CBS 568.67</strain>
    </source>
</reference>